<dbReference type="EMBL" id="MN740532">
    <property type="protein sequence ID" value="QHU31696.1"/>
    <property type="molecule type" value="Genomic_DNA"/>
</dbReference>
<evidence type="ECO:0000313" key="1">
    <source>
        <dbReference type="EMBL" id="QHU31696.1"/>
    </source>
</evidence>
<evidence type="ECO:0008006" key="2">
    <source>
        <dbReference type="Google" id="ProtNLM"/>
    </source>
</evidence>
<name>A0A6C0LLA1_9ZZZZ</name>
<organism evidence="1">
    <name type="scientific">viral metagenome</name>
    <dbReference type="NCBI Taxonomy" id="1070528"/>
    <lineage>
        <taxon>unclassified sequences</taxon>
        <taxon>metagenomes</taxon>
        <taxon>organismal metagenomes</taxon>
    </lineage>
</organism>
<dbReference type="Pfam" id="PF10933">
    <property type="entry name" value="DUF2827"/>
    <property type="match status" value="1"/>
</dbReference>
<accession>A0A6C0LLA1</accession>
<dbReference type="AlphaFoldDB" id="A0A6C0LLA1"/>
<proteinExistence type="predicted"/>
<dbReference type="InterPro" id="IPR021234">
    <property type="entry name" value="DUF2827"/>
</dbReference>
<protein>
    <recommendedName>
        <fullName evidence="2">Glycosyltransferase</fullName>
    </recommendedName>
</protein>
<reference evidence="1" key="1">
    <citation type="journal article" date="2020" name="Nature">
        <title>Giant virus diversity and host interactions through global metagenomics.</title>
        <authorList>
            <person name="Schulz F."/>
            <person name="Roux S."/>
            <person name="Paez-Espino D."/>
            <person name="Jungbluth S."/>
            <person name="Walsh D.A."/>
            <person name="Denef V.J."/>
            <person name="McMahon K.D."/>
            <person name="Konstantinidis K.T."/>
            <person name="Eloe-Fadrosh E.A."/>
            <person name="Kyrpides N.C."/>
            <person name="Woyke T."/>
        </authorList>
    </citation>
    <scope>NUCLEOTIDE SEQUENCE</scope>
    <source>
        <strain evidence="1">GVMAG-M-3300027963-41</strain>
    </source>
</reference>
<sequence length="395" mass="45353">MSFPNISTGYGLTVQPVSSPKLTDLKATDDKPNVILTTIRIPDEHIWANGLFQNVYIIYRMLEVMGLKPWLMVDNNENHKDAKVHDKFRMMDFKMYAAKPFPVASYVEMGMSCDPGIRRFFRSMGAKVSKLYLGNILNIDIETITFMKGVNFSHHVAGELDEIWVSPHYDFHAEYAGSINALCGKTRIAPYVWDPMFIENSGQAYDDKGLSLESERLFVIMEPNISFQKNSVIPITVAEAYYRRHPNRVGQVIAINGERLKQNQYYQTSVLPNLSIHKDGKLQLTPRAHIVNLVKAFPSAIIIMHQVNNEYNYSFLEFITMGFPVVHNIKRFKEYGYYYDTNDFDGGADQIDRIIKYHSSNKVAYAAQVKQLTWNFSINNPANLEGWNDLLFKKA</sequence>